<feature type="compositionally biased region" description="Polar residues" evidence="1">
    <location>
        <begin position="1"/>
        <end position="10"/>
    </location>
</feature>
<proteinExistence type="predicted"/>
<feature type="compositionally biased region" description="Basic residues" evidence="1">
    <location>
        <begin position="15"/>
        <end position="24"/>
    </location>
</feature>
<reference evidence="2" key="1">
    <citation type="submission" date="2023-03" db="EMBL/GenBank/DDBJ databases">
        <title>Massive genome expansion in bonnet fungi (Mycena s.s.) driven by repeated elements and novel gene families across ecological guilds.</title>
        <authorList>
            <consortium name="Lawrence Berkeley National Laboratory"/>
            <person name="Harder C.B."/>
            <person name="Miyauchi S."/>
            <person name="Viragh M."/>
            <person name="Kuo A."/>
            <person name="Thoen E."/>
            <person name="Andreopoulos B."/>
            <person name="Lu D."/>
            <person name="Skrede I."/>
            <person name="Drula E."/>
            <person name="Henrissat B."/>
            <person name="Morin E."/>
            <person name="Kohler A."/>
            <person name="Barry K."/>
            <person name="LaButti K."/>
            <person name="Morin E."/>
            <person name="Salamov A."/>
            <person name="Lipzen A."/>
            <person name="Mereny Z."/>
            <person name="Hegedus B."/>
            <person name="Baldrian P."/>
            <person name="Stursova M."/>
            <person name="Weitz H."/>
            <person name="Taylor A."/>
            <person name="Grigoriev I.V."/>
            <person name="Nagy L.G."/>
            <person name="Martin F."/>
            <person name="Kauserud H."/>
        </authorList>
    </citation>
    <scope>NUCLEOTIDE SEQUENCE</scope>
    <source>
        <strain evidence="2">9144</strain>
    </source>
</reference>
<keyword evidence="3" id="KW-1185">Reference proteome</keyword>
<evidence type="ECO:0000256" key="1">
    <source>
        <dbReference type="SAM" id="MobiDB-lite"/>
    </source>
</evidence>
<organism evidence="2 3">
    <name type="scientific">Mycena pura</name>
    <dbReference type="NCBI Taxonomy" id="153505"/>
    <lineage>
        <taxon>Eukaryota</taxon>
        <taxon>Fungi</taxon>
        <taxon>Dikarya</taxon>
        <taxon>Basidiomycota</taxon>
        <taxon>Agaricomycotina</taxon>
        <taxon>Agaricomycetes</taxon>
        <taxon>Agaricomycetidae</taxon>
        <taxon>Agaricales</taxon>
        <taxon>Marasmiineae</taxon>
        <taxon>Mycenaceae</taxon>
        <taxon>Mycena</taxon>
    </lineage>
</organism>
<feature type="region of interest" description="Disordered" evidence="1">
    <location>
        <begin position="179"/>
        <end position="227"/>
    </location>
</feature>
<dbReference type="EMBL" id="JARJCW010000052">
    <property type="protein sequence ID" value="KAJ7203117.1"/>
    <property type="molecule type" value="Genomic_DNA"/>
</dbReference>
<feature type="non-terminal residue" evidence="2">
    <location>
        <position position="227"/>
    </location>
</feature>
<evidence type="ECO:0000313" key="3">
    <source>
        <dbReference type="Proteomes" id="UP001219525"/>
    </source>
</evidence>
<feature type="compositionally biased region" description="Basic residues" evidence="1">
    <location>
        <begin position="184"/>
        <end position="217"/>
    </location>
</feature>
<name>A0AAD6V597_9AGAR</name>
<feature type="region of interest" description="Disordered" evidence="1">
    <location>
        <begin position="1"/>
        <end position="33"/>
    </location>
</feature>
<evidence type="ECO:0000313" key="2">
    <source>
        <dbReference type="EMBL" id="KAJ7203117.1"/>
    </source>
</evidence>
<dbReference type="AlphaFoldDB" id="A0AAD6V597"/>
<gene>
    <name evidence="2" type="ORF">GGX14DRAFT_699047</name>
</gene>
<sequence>MQQRAHQKQCTIRLRPARSARSQHSRPVGRTNYGTPAPCLQNALALRTTCRTRTQRARPSPPYAASRLLHAPRYTLSASRRLAARRMCPFLAARRLPPCFRCLLPADRFPCPAARCQLHPQHPQPTASRSPNTAWCPISRYQMPRCRPLSARRSLHARRPRRLARNCCAHARQSYRAAAEASALHHRMQPHLQRHLQGPRRRRPRSSPPQHRQHRCRCFLGPGVPPP</sequence>
<dbReference type="Proteomes" id="UP001219525">
    <property type="component" value="Unassembled WGS sequence"/>
</dbReference>
<protein>
    <submittedName>
        <fullName evidence="2">Uncharacterized protein</fullName>
    </submittedName>
</protein>
<accession>A0AAD6V597</accession>
<comment type="caution">
    <text evidence="2">The sequence shown here is derived from an EMBL/GenBank/DDBJ whole genome shotgun (WGS) entry which is preliminary data.</text>
</comment>